<dbReference type="EMBL" id="JAODUO010000002">
    <property type="protein sequence ID" value="KAK2194207.1"/>
    <property type="molecule type" value="Genomic_DNA"/>
</dbReference>
<dbReference type="InterPro" id="IPR020556">
    <property type="entry name" value="Amidase_CS"/>
</dbReference>
<comment type="similarity">
    <text evidence="2">Belongs to the amidase family.</text>
</comment>
<evidence type="ECO:0000256" key="1">
    <source>
        <dbReference type="ARBA" id="ARBA00000208"/>
    </source>
</evidence>
<accession>A0AAD9PGP7</accession>
<evidence type="ECO:0000256" key="6">
    <source>
        <dbReference type="ARBA" id="ARBA00022963"/>
    </source>
</evidence>
<dbReference type="Gene3D" id="3.90.1300.10">
    <property type="entry name" value="Amidase signature (AS) domain"/>
    <property type="match status" value="1"/>
</dbReference>
<comment type="catalytic activity">
    <reaction evidence="16">
        <text>N-(5Z,8Z,11Z,14Z)-eicosatetraenoyl-glycine + H2O = (5Z,8Z,11Z,14Z)-eicosatetraenoate + glycine</text>
        <dbReference type="Rhea" id="RHEA:64108"/>
        <dbReference type="ChEBI" id="CHEBI:15377"/>
        <dbReference type="ChEBI" id="CHEBI:32395"/>
        <dbReference type="ChEBI" id="CHEBI:57305"/>
        <dbReference type="ChEBI" id="CHEBI:59002"/>
    </reaction>
    <physiologicalReaction direction="left-to-right" evidence="16">
        <dbReference type="Rhea" id="RHEA:64109"/>
    </physiologicalReaction>
</comment>
<feature type="binding site" evidence="19">
    <location>
        <begin position="235"/>
        <end position="238"/>
    </location>
    <ligand>
        <name>substrate</name>
    </ligand>
</feature>
<dbReference type="AlphaFoldDB" id="A0AAD9PGP7"/>
<evidence type="ECO:0000256" key="14">
    <source>
        <dbReference type="ARBA" id="ARBA00051454"/>
    </source>
</evidence>
<sequence>MTGLVPVLTGVGVAYITWLLWRWGGDWLESRRLATKRRDKKERCRLALEKLQRRVEASDLTEAKCHEILQLSLSELVKKLQTSQLTATDTLHAYQRQALEVHKKTNCLIEPILEAEALAQACDAGQRPGPLCGVPVSLKDCYGLKGYDCTIGLARWIDRPFDEDCDIVQVLKKQGAVPFVKTNIPQTMYSVETTNPIFGPTVNPHDTTRSVGGSSGGEGALIAGGGSILGFGSDIGGSLRIPATMCGVCTLKPVSQRLSDRGCHPILSGQKAVPVSYGPLARDVDSLAIAMKALTVDSTLYEVATALPPVPFRSEVYEDKKRLRIGFFLNNGVFRAVPCMERAVLEARDALESAGHQLVMYDIGTLGEETFDLWTRHMGADGGKELMREMKNDAVDVAMGMVKTLSHLNAYLKWVLYFIIRMIKEYKMKVCILHLRCSSVHEYMNLVAETERTQIRVMKEWRSLGLDAVICPAFGFPALLFGSIVEAISAASYTAMYNALNFTAGSVPVTTVTEEDLRKMTDYGTPDPSHSIAKKNMPGSVGLPVNVQVATLPWREEVCLRVMKDLQEALTQQSA</sequence>
<comment type="catalytic activity">
    <reaction evidence="14">
        <text>N-octadecanoyl ethanolamine + H2O = octadecanoate + ethanolamine</text>
        <dbReference type="Rhea" id="RHEA:63124"/>
        <dbReference type="ChEBI" id="CHEBI:15377"/>
        <dbReference type="ChEBI" id="CHEBI:25629"/>
        <dbReference type="ChEBI" id="CHEBI:57603"/>
        <dbReference type="ChEBI" id="CHEBI:85299"/>
    </reaction>
    <physiologicalReaction direction="left-to-right" evidence="14">
        <dbReference type="Rhea" id="RHEA:63125"/>
    </physiologicalReaction>
</comment>
<evidence type="ECO:0000256" key="16">
    <source>
        <dbReference type="ARBA" id="ARBA00052709"/>
    </source>
</evidence>
<organism evidence="21 22">
    <name type="scientific">Ridgeia piscesae</name>
    <name type="common">Tubeworm</name>
    <dbReference type="NCBI Taxonomy" id="27915"/>
    <lineage>
        <taxon>Eukaryota</taxon>
        <taxon>Metazoa</taxon>
        <taxon>Spiralia</taxon>
        <taxon>Lophotrochozoa</taxon>
        <taxon>Annelida</taxon>
        <taxon>Polychaeta</taxon>
        <taxon>Sedentaria</taxon>
        <taxon>Canalipalpata</taxon>
        <taxon>Sabellida</taxon>
        <taxon>Siboglinidae</taxon>
        <taxon>Ridgeia</taxon>
    </lineage>
</organism>
<keyword evidence="5" id="KW-0378">Hydrolase</keyword>
<keyword evidence="6" id="KW-0442">Lipid degradation</keyword>
<dbReference type="GO" id="GO:0004040">
    <property type="term" value="F:amidase activity"/>
    <property type="evidence" value="ECO:0007669"/>
    <property type="project" value="TreeGrafter"/>
</dbReference>
<evidence type="ECO:0000256" key="10">
    <source>
        <dbReference type="ARBA" id="ARBA00048606"/>
    </source>
</evidence>
<evidence type="ECO:0000256" key="15">
    <source>
        <dbReference type="ARBA" id="ARBA00052458"/>
    </source>
</evidence>
<evidence type="ECO:0000256" key="8">
    <source>
        <dbReference type="ARBA" id="ARBA00047450"/>
    </source>
</evidence>
<keyword evidence="7" id="KW-0443">Lipid metabolism</keyword>
<dbReference type="FunFam" id="3.90.1300.10:FF:000001">
    <property type="entry name" value="Fatty-acid amide hydrolase 1"/>
    <property type="match status" value="1"/>
</dbReference>
<comment type="catalytic activity">
    <reaction evidence="15">
        <text>N-docosanoyl-ethanolamine + H2O = docosanoate + ethanolamine</text>
        <dbReference type="Rhea" id="RHEA:63128"/>
        <dbReference type="ChEBI" id="CHEBI:15377"/>
        <dbReference type="ChEBI" id="CHEBI:23858"/>
        <dbReference type="ChEBI" id="CHEBI:57603"/>
        <dbReference type="ChEBI" id="CHEBI:146186"/>
    </reaction>
    <physiologicalReaction direction="left-to-right" evidence="15">
        <dbReference type="Rhea" id="RHEA:63129"/>
    </physiologicalReaction>
</comment>
<dbReference type="Pfam" id="PF01425">
    <property type="entry name" value="Amidase"/>
    <property type="match status" value="1"/>
</dbReference>
<dbReference type="PROSITE" id="PS00571">
    <property type="entry name" value="AMIDASES"/>
    <property type="match status" value="1"/>
</dbReference>
<reference evidence="21" key="1">
    <citation type="journal article" date="2023" name="Mol. Biol. Evol.">
        <title>Third-Generation Sequencing Reveals the Adaptive Role of the Epigenome in Three Deep-Sea Polychaetes.</title>
        <authorList>
            <person name="Perez M."/>
            <person name="Aroh O."/>
            <person name="Sun Y."/>
            <person name="Lan Y."/>
            <person name="Juniper S.K."/>
            <person name="Young C.R."/>
            <person name="Angers B."/>
            <person name="Qian P.Y."/>
        </authorList>
    </citation>
    <scope>NUCLEOTIDE SEQUENCE</scope>
    <source>
        <strain evidence="21">R07B-5</strain>
    </source>
</reference>
<dbReference type="PIRSF" id="PIRSF001221">
    <property type="entry name" value="Amidase_fungi"/>
    <property type="match status" value="1"/>
</dbReference>
<comment type="catalytic activity">
    <reaction evidence="13">
        <text>N-(9Z-hexadecenoyl) ethanolamine + H2O = (9Z)-hexadecenoate + ethanolamine</text>
        <dbReference type="Rhea" id="RHEA:35563"/>
        <dbReference type="ChEBI" id="CHEBI:15377"/>
        <dbReference type="ChEBI" id="CHEBI:32372"/>
        <dbReference type="ChEBI" id="CHEBI:57603"/>
        <dbReference type="ChEBI" id="CHEBI:71465"/>
    </reaction>
    <physiologicalReaction direction="left-to-right" evidence="13">
        <dbReference type="Rhea" id="RHEA:35564"/>
    </physiologicalReaction>
</comment>
<feature type="active site" description="Charge relay system" evidence="18">
    <location>
        <position position="139"/>
    </location>
</feature>
<dbReference type="Proteomes" id="UP001209878">
    <property type="component" value="Unassembled WGS sequence"/>
</dbReference>
<evidence type="ECO:0000313" key="22">
    <source>
        <dbReference type="Proteomes" id="UP001209878"/>
    </source>
</evidence>
<evidence type="ECO:0000256" key="4">
    <source>
        <dbReference type="ARBA" id="ARBA00022553"/>
    </source>
</evidence>
<comment type="catalytic activity">
    <reaction evidence="9">
        <text>N-(9Z-octadecenoyl) ethanolamine + H2O = ethanolamine + (9Z)-octadecenoate</text>
        <dbReference type="Rhea" id="RHEA:45060"/>
        <dbReference type="ChEBI" id="CHEBI:15377"/>
        <dbReference type="ChEBI" id="CHEBI:30823"/>
        <dbReference type="ChEBI" id="CHEBI:57603"/>
        <dbReference type="ChEBI" id="CHEBI:71466"/>
    </reaction>
    <physiologicalReaction direction="left-to-right" evidence="9">
        <dbReference type="Rhea" id="RHEA:45061"/>
    </physiologicalReaction>
</comment>
<keyword evidence="22" id="KW-1185">Reference proteome</keyword>
<gene>
    <name evidence="21" type="ORF">NP493_2g24064</name>
</gene>
<dbReference type="EC" id="3.5.1.99" evidence="3"/>
<evidence type="ECO:0000256" key="17">
    <source>
        <dbReference type="ARBA" id="ARBA00077216"/>
    </source>
</evidence>
<evidence type="ECO:0000313" key="21">
    <source>
        <dbReference type="EMBL" id="KAK2194207.1"/>
    </source>
</evidence>
<dbReference type="InterPro" id="IPR036928">
    <property type="entry name" value="AS_sf"/>
</dbReference>
<evidence type="ECO:0000256" key="12">
    <source>
        <dbReference type="ARBA" id="ARBA00050992"/>
    </source>
</evidence>
<evidence type="ECO:0000256" key="2">
    <source>
        <dbReference type="ARBA" id="ARBA00009199"/>
    </source>
</evidence>
<evidence type="ECO:0000256" key="9">
    <source>
        <dbReference type="ARBA" id="ARBA00048052"/>
    </source>
</evidence>
<evidence type="ECO:0000256" key="13">
    <source>
        <dbReference type="ARBA" id="ARBA00051346"/>
    </source>
</evidence>
<keyword evidence="4" id="KW-0597">Phosphoprotein</keyword>
<feature type="active site" description="Charge relay system" evidence="18">
    <location>
        <position position="214"/>
    </location>
</feature>
<dbReference type="InterPro" id="IPR023631">
    <property type="entry name" value="Amidase_dom"/>
</dbReference>
<dbReference type="PANTHER" id="PTHR45847:SF6">
    <property type="entry name" value="FATTY ACID AMIDE HYDROLASE"/>
    <property type="match status" value="1"/>
</dbReference>
<evidence type="ECO:0000256" key="7">
    <source>
        <dbReference type="ARBA" id="ARBA00023098"/>
    </source>
</evidence>
<feature type="active site" description="Acyl-ester intermediate" evidence="18">
    <location>
        <position position="238"/>
    </location>
</feature>
<comment type="catalytic activity">
    <reaction evidence="1">
        <text>(9Z)-octadecenamide + H2O = (9Z)-octadecenoate + NH4(+)</text>
        <dbReference type="Rhea" id="RHEA:26506"/>
        <dbReference type="ChEBI" id="CHEBI:15377"/>
        <dbReference type="ChEBI" id="CHEBI:28938"/>
        <dbReference type="ChEBI" id="CHEBI:30823"/>
        <dbReference type="ChEBI" id="CHEBI:116314"/>
        <dbReference type="EC" id="3.5.1.99"/>
    </reaction>
    <physiologicalReaction direction="left-to-right" evidence="1">
        <dbReference type="Rhea" id="RHEA:26507"/>
    </physiologicalReaction>
</comment>
<evidence type="ECO:0000256" key="11">
    <source>
        <dbReference type="ARBA" id="ARBA00050294"/>
    </source>
</evidence>
<evidence type="ECO:0000256" key="18">
    <source>
        <dbReference type="PIRSR" id="PIRSR001221-1"/>
    </source>
</evidence>
<feature type="domain" description="Amidase" evidence="20">
    <location>
        <begin position="90"/>
        <end position="560"/>
    </location>
</feature>
<feature type="binding site" evidence="19">
    <location>
        <position position="214"/>
    </location>
    <ligand>
        <name>substrate</name>
    </ligand>
</feature>
<comment type="catalytic activity">
    <reaction evidence="11">
        <text>N-(5Z,8Z,11Z,14Z-eicosatetraenoyl)-L-serine + H2O = (5Z,8Z,11Z,14Z)-eicosatetraenoate + L-serine</text>
        <dbReference type="Rhea" id="RHEA:64116"/>
        <dbReference type="ChEBI" id="CHEBI:15377"/>
        <dbReference type="ChEBI" id="CHEBI:32395"/>
        <dbReference type="ChEBI" id="CHEBI:33384"/>
        <dbReference type="ChEBI" id="CHEBI:149697"/>
    </reaction>
    <physiologicalReaction direction="left-to-right" evidence="11">
        <dbReference type="Rhea" id="RHEA:64117"/>
    </physiologicalReaction>
</comment>
<proteinExistence type="inferred from homology"/>
<evidence type="ECO:0000256" key="19">
    <source>
        <dbReference type="PIRSR" id="PIRSR001221-2"/>
    </source>
</evidence>
<dbReference type="SUPFAM" id="SSF75304">
    <property type="entry name" value="Amidase signature (AS) enzymes"/>
    <property type="match status" value="1"/>
</dbReference>
<comment type="catalytic activity">
    <reaction evidence="10">
        <text>N-(5Z,8Z,11Z,14Z-eicosatetraenoyl)-ethanolamine + H2O = ethanolamine + (5Z,8Z,11Z,14Z)-eicosatetraenoate</text>
        <dbReference type="Rhea" id="RHEA:26136"/>
        <dbReference type="ChEBI" id="CHEBI:2700"/>
        <dbReference type="ChEBI" id="CHEBI:15377"/>
        <dbReference type="ChEBI" id="CHEBI:32395"/>
        <dbReference type="ChEBI" id="CHEBI:57603"/>
        <dbReference type="EC" id="3.5.1.99"/>
    </reaction>
    <physiologicalReaction direction="left-to-right" evidence="10">
        <dbReference type="Rhea" id="RHEA:26137"/>
    </physiologicalReaction>
</comment>
<protein>
    <recommendedName>
        <fullName evidence="3">fatty acid amide hydrolase</fullName>
        <ecNumber evidence="3">3.5.1.99</ecNumber>
    </recommendedName>
    <alternativeName>
        <fullName evidence="17">Anandamide amidohydrolase 1</fullName>
    </alternativeName>
</protein>
<name>A0AAD9PGP7_RIDPI</name>
<comment type="caution">
    <text evidence="21">The sequence shown here is derived from an EMBL/GenBank/DDBJ whole genome shotgun (WGS) entry which is preliminary data.</text>
</comment>
<evidence type="ECO:0000259" key="20">
    <source>
        <dbReference type="Pfam" id="PF01425"/>
    </source>
</evidence>
<dbReference type="GO" id="GO:0017064">
    <property type="term" value="F:fatty acid amide hydrolase activity"/>
    <property type="evidence" value="ECO:0007669"/>
    <property type="project" value="UniProtKB-EC"/>
</dbReference>
<evidence type="ECO:0000256" key="5">
    <source>
        <dbReference type="ARBA" id="ARBA00022801"/>
    </source>
</evidence>
<comment type="catalytic activity">
    <reaction evidence="12">
        <text>N-(15Z-tetracosenoyl)-ethanolamine + H2O = (15Z)-tetracosenoate + ethanolamine</text>
        <dbReference type="Rhea" id="RHEA:63144"/>
        <dbReference type="ChEBI" id="CHEBI:15377"/>
        <dbReference type="ChEBI" id="CHEBI:32392"/>
        <dbReference type="ChEBI" id="CHEBI:57603"/>
        <dbReference type="ChEBI" id="CHEBI:146187"/>
    </reaction>
    <physiologicalReaction direction="left-to-right" evidence="12">
        <dbReference type="Rhea" id="RHEA:63145"/>
    </physiologicalReaction>
</comment>
<dbReference type="InterPro" id="IPR052096">
    <property type="entry name" value="Endocannabinoid_amidase"/>
</dbReference>
<comment type="catalytic activity">
    <reaction evidence="8">
        <text>(9Z)-octadecenoate + glycine = N-(9Z-octadecenoyl)glycine + H2O</text>
        <dbReference type="Rhea" id="RHEA:51316"/>
        <dbReference type="ChEBI" id="CHEBI:15377"/>
        <dbReference type="ChEBI" id="CHEBI:30823"/>
        <dbReference type="ChEBI" id="CHEBI:57305"/>
        <dbReference type="ChEBI" id="CHEBI:133992"/>
    </reaction>
    <physiologicalReaction direction="right-to-left" evidence="8">
        <dbReference type="Rhea" id="RHEA:51318"/>
    </physiologicalReaction>
</comment>
<dbReference type="PANTHER" id="PTHR45847">
    <property type="entry name" value="FATTY ACID AMIDE HYDROLASE"/>
    <property type="match status" value="1"/>
</dbReference>
<evidence type="ECO:0000256" key="3">
    <source>
        <dbReference type="ARBA" id="ARBA00012112"/>
    </source>
</evidence>
<feature type="binding site" evidence="19">
    <location>
        <position position="188"/>
    </location>
    <ligand>
        <name>substrate</name>
    </ligand>
</feature>
<dbReference type="GO" id="GO:0009062">
    <property type="term" value="P:fatty acid catabolic process"/>
    <property type="evidence" value="ECO:0007669"/>
    <property type="project" value="TreeGrafter"/>
</dbReference>